<evidence type="ECO:0000256" key="3">
    <source>
        <dbReference type="ARBA" id="ARBA00011648"/>
    </source>
</evidence>
<evidence type="ECO:0000256" key="6">
    <source>
        <dbReference type="ARBA" id="ARBA00022781"/>
    </source>
</evidence>
<dbReference type="PANTHER" id="PTHR47942:SF16">
    <property type="entry name" value="PENTATRICOPEPTIDE REPEAT DOMAIN CONTAINING PROTEIN-RELATED"/>
    <property type="match status" value="1"/>
</dbReference>
<evidence type="ECO:0000313" key="12">
    <source>
        <dbReference type="EMBL" id="KAJ4839110.1"/>
    </source>
</evidence>
<dbReference type="InterPro" id="IPR000711">
    <property type="entry name" value="ATPase_OSCP/dsu"/>
</dbReference>
<dbReference type="NCBIfam" id="TIGR00756">
    <property type="entry name" value="PPR"/>
    <property type="match status" value="8"/>
</dbReference>
<dbReference type="AlphaFoldDB" id="A0A9Q0FWQ5"/>
<evidence type="ECO:0008006" key="14">
    <source>
        <dbReference type="Google" id="ProtNLM"/>
    </source>
</evidence>
<dbReference type="Pfam" id="PF13041">
    <property type="entry name" value="PPR_2"/>
    <property type="match status" value="3"/>
</dbReference>
<feature type="compositionally biased region" description="Polar residues" evidence="11">
    <location>
        <begin position="44"/>
        <end position="60"/>
    </location>
</feature>
<dbReference type="Pfam" id="PF12854">
    <property type="entry name" value="PPR_1"/>
    <property type="match status" value="1"/>
</dbReference>
<evidence type="ECO:0000256" key="7">
    <source>
        <dbReference type="ARBA" id="ARBA00023065"/>
    </source>
</evidence>
<keyword evidence="5" id="KW-0677">Repeat</keyword>
<comment type="subunit">
    <text evidence="3">F-type ATPases have 2 components, CF(1) - the catalytic core - and CF(0) - the membrane proton channel. CF(1) has five subunits: alpha(3), beta(3), gamma(1), delta(1), epsilon(1). CF(0) has three main subunits: a, b and c.</text>
</comment>
<evidence type="ECO:0000256" key="5">
    <source>
        <dbReference type="ARBA" id="ARBA00022737"/>
    </source>
</evidence>
<comment type="subcellular location">
    <subcellularLocation>
        <location evidence="1">Membrane</location>
    </subcellularLocation>
</comment>
<dbReference type="PRINTS" id="PR00125">
    <property type="entry name" value="ATPASEDELTA"/>
</dbReference>
<keyword evidence="9" id="KW-0066">ATP synthesis</keyword>
<evidence type="ECO:0000313" key="13">
    <source>
        <dbReference type="Proteomes" id="UP001141552"/>
    </source>
</evidence>
<dbReference type="Pfam" id="PF01535">
    <property type="entry name" value="PPR"/>
    <property type="match status" value="1"/>
</dbReference>
<dbReference type="Gene3D" id="1.10.520.20">
    <property type="entry name" value="N-terminal domain of the delta subunit of the F1F0-ATP synthase"/>
    <property type="match status" value="1"/>
</dbReference>
<reference evidence="12" key="2">
    <citation type="journal article" date="2023" name="Plants (Basel)">
        <title>Annotation of the Turnera subulata (Passifloraceae) Draft Genome Reveals the S-Locus Evolved after the Divergence of Turneroideae from Passifloroideae in a Stepwise Manner.</title>
        <authorList>
            <person name="Henning P.M."/>
            <person name="Roalson E.H."/>
            <person name="Mir W."/>
            <person name="McCubbin A.G."/>
            <person name="Shore J.S."/>
        </authorList>
    </citation>
    <scope>NUCLEOTIDE SEQUENCE</scope>
    <source>
        <strain evidence="12">F60SS</strain>
    </source>
</reference>
<dbReference type="SUPFAM" id="SSF48452">
    <property type="entry name" value="TPR-like"/>
    <property type="match status" value="1"/>
</dbReference>
<feature type="repeat" description="PPR" evidence="10">
    <location>
        <begin position="645"/>
        <end position="679"/>
    </location>
</feature>
<gene>
    <name evidence="12" type="ORF">Tsubulata_014920</name>
</gene>
<dbReference type="Pfam" id="PF00213">
    <property type="entry name" value="OSCP"/>
    <property type="match status" value="1"/>
</dbReference>
<sequence length="752" mass="84629">MDTLSSSVSTLKVPALLHSALREFHPFKTPHTTHQLSHHLTTTKPTTSVSNKSTNFPQTSSSFKNLNPPLFLTPQNSSIGSSPSTHRNPASGYAAALLDIAQCNNSLEVVYRDVQRLAKLFHHEQIQAVLMNPFIGEEEKGRVVKEVAKKGKFNRFLVGLLKMLVEKNRLMMVGEVLMEFERIYDEMSGTRVVMVSSRKKMKEEELLGIAYRVQKVSGAMKVKSKTHRPPLAVAAILSTMLRCTKSYYDHHTTATVLLSIATSRPFCSGNPITPDLLESYTVTPPIKPWPKRLHPRRLVSMITRQQNLDLALQIFDYAGKYHRGFSHNYDTYHSIIYKLSRARAFDTVESLLSRLKNSPEINCAENVLIDVIRSYGLASKPSLAFKTFLRIQKDFALQPSVRALNTLLNAFVQNKRYDLVHSVFKNCKKEYGVAPNIFTFNVLIKGLCKKGDVEGAGKVFDEMPKMGMIPNVVTYTTILGGYASRGDMVSAKNVFRDLFDRGWLPDATTYTVLMDGYCRQGRLDEAIKVMDDMEENGVEPNEVTYGVMVEAFCKEKKAGEALNMLVDMLEKKYVPSPALCCKVIDVLCEVGKVEDACELWRRMLNKNCMPDNAIMSTLIHWLCKEGKVKEARKLFDEFEQGTIPSRLTYNTLIAGMCERGELTEAARLWDDMVEKRCKPNAFTYNMLIKGFSRAGNVKEGVRILEEMLDEGCLPNKSTYMLLIDALRESGMEGEVDAIVSMAIRKGGVDSDS</sequence>
<feature type="non-terminal residue" evidence="12">
    <location>
        <position position="752"/>
    </location>
</feature>
<comment type="caution">
    <text evidence="12">The sequence shown here is derived from an EMBL/GenBank/DDBJ whole genome shotgun (WGS) entry which is preliminary data.</text>
</comment>
<keyword evidence="8" id="KW-0472">Membrane</keyword>
<accession>A0A9Q0FWQ5</accession>
<reference evidence="12" key="1">
    <citation type="submission" date="2022-02" db="EMBL/GenBank/DDBJ databases">
        <authorList>
            <person name="Henning P.M."/>
            <person name="McCubbin A.G."/>
            <person name="Shore J.S."/>
        </authorList>
    </citation>
    <scope>NUCLEOTIDE SEQUENCE</scope>
    <source>
        <strain evidence="12">F60SS</strain>
        <tissue evidence="12">Leaves</tissue>
    </source>
</reference>
<evidence type="ECO:0000256" key="9">
    <source>
        <dbReference type="ARBA" id="ARBA00023310"/>
    </source>
</evidence>
<keyword evidence="7" id="KW-0406">Ion transport</keyword>
<dbReference type="EMBL" id="JAKUCV010003393">
    <property type="protein sequence ID" value="KAJ4839110.1"/>
    <property type="molecule type" value="Genomic_DNA"/>
</dbReference>
<evidence type="ECO:0000256" key="8">
    <source>
        <dbReference type="ARBA" id="ARBA00023136"/>
    </source>
</evidence>
<feature type="repeat" description="PPR" evidence="10">
    <location>
        <begin position="541"/>
        <end position="575"/>
    </location>
</feature>
<evidence type="ECO:0000256" key="10">
    <source>
        <dbReference type="PROSITE-ProRule" id="PRU00708"/>
    </source>
</evidence>
<keyword evidence="4" id="KW-0813">Transport</keyword>
<dbReference type="PANTHER" id="PTHR47942">
    <property type="entry name" value="TETRATRICOPEPTIDE REPEAT (TPR)-LIKE SUPERFAMILY PROTEIN-RELATED"/>
    <property type="match status" value="1"/>
</dbReference>
<name>A0A9Q0FWQ5_9ROSI</name>
<evidence type="ECO:0000256" key="11">
    <source>
        <dbReference type="SAM" id="MobiDB-lite"/>
    </source>
</evidence>
<dbReference type="NCBIfam" id="TIGR01145">
    <property type="entry name" value="ATP_synt_delta"/>
    <property type="match status" value="1"/>
</dbReference>
<keyword evidence="6" id="KW-0375">Hydrogen ion transport</keyword>
<dbReference type="OrthoDB" id="185373at2759"/>
<dbReference type="InterPro" id="IPR002885">
    <property type="entry name" value="PPR_rpt"/>
</dbReference>
<dbReference type="PROSITE" id="PS51375">
    <property type="entry name" value="PPR"/>
    <property type="match status" value="8"/>
</dbReference>
<organism evidence="12 13">
    <name type="scientific">Turnera subulata</name>
    <dbReference type="NCBI Taxonomy" id="218843"/>
    <lineage>
        <taxon>Eukaryota</taxon>
        <taxon>Viridiplantae</taxon>
        <taxon>Streptophyta</taxon>
        <taxon>Embryophyta</taxon>
        <taxon>Tracheophyta</taxon>
        <taxon>Spermatophyta</taxon>
        <taxon>Magnoliopsida</taxon>
        <taxon>eudicotyledons</taxon>
        <taxon>Gunneridae</taxon>
        <taxon>Pentapetalae</taxon>
        <taxon>rosids</taxon>
        <taxon>fabids</taxon>
        <taxon>Malpighiales</taxon>
        <taxon>Passifloraceae</taxon>
        <taxon>Turnera</taxon>
    </lineage>
</organism>
<feature type="region of interest" description="Disordered" evidence="11">
    <location>
        <begin position="28"/>
        <end position="60"/>
    </location>
</feature>
<dbReference type="InterPro" id="IPR051222">
    <property type="entry name" value="PPR/CCM1_RNA-binding"/>
</dbReference>
<dbReference type="GO" id="GO:0046933">
    <property type="term" value="F:proton-transporting ATP synthase activity, rotational mechanism"/>
    <property type="evidence" value="ECO:0007669"/>
    <property type="project" value="InterPro"/>
</dbReference>
<comment type="similarity">
    <text evidence="2">Belongs to the ATPase delta chain family.</text>
</comment>
<evidence type="ECO:0000256" key="4">
    <source>
        <dbReference type="ARBA" id="ARBA00022448"/>
    </source>
</evidence>
<feature type="repeat" description="PPR" evidence="10">
    <location>
        <begin position="611"/>
        <end position="641"/>
    </location>
</feature>
<dbReference type="InterPro" id="IPR011990">
    <property type="entry name" value="TPR-like_helical_dom_sf"/>
</dbReference>
<protein>
    <recommendedName>
        <fullName evidence="14">Pentacotripeptide-repeat region of PRORP domain-containing protein</fullName>
    </recommendedName>
</protein>
<feature type="repeat" description="PPR" evidence="10">
    <location>
        <begin position="576"/>
        <end position="610"/>
    </location>
</feature>
<evidence type="ECO:0000256" key="1">
    <source>
        <dbReference type="ARBA" id="ARBA00004370"/>
    </source>
</evidence>
<feature type="compositionally biased region" description="Low complexity" evidence="11">
    <location>
        <begin position="29"/>
        <end position="43"/>
    </location>
</feature>
<feature type="repeat" description="PPR" evidence="10">
    <location>
        <begin position="506"/>
        <end position="540"/>
    </location>
</feature>
<evidence type="ECO:0000256" key="2">
    <source>
        <dbReference type="ARBA" id="ARBA00007046"/>
    </source>
</evidence>
<feature type="repeat" description="PPR" evidence="10">
    <location>
        <begin position="471"/>
        <end position="505"/>
    </location>
</feature>
<dbReference type="GO" id="GO:0016020">
    <property type="term" value="C:membrane"/>
    <property type="evidence" value="ECO:0007669"/>
    <property type="project" value="UniProtKB-SubCell"/>
</dbReference>
<feature type="repeat" description="PPR" evidence="10">
    <location>
        <begin position="680"/>
        <end position="714"/>
    </location>
</feature>
<keyword evidence="13" id="KW-1185">Reference proteome</keyword>
<dbReference type="Gene3D" id="1.25.40.10">
    <property type="entry name" value="Tetratricopeptide repeat domain"/>
    <property type="match status" value="3"/>
</dbReference>
<dbReference type="SUPFAM" id="SSF47928">
    <property type="entry name" value="N-terminal domain of the delta subunit of the F1F0-ATP synthase"/>
    <property type="match status" value="1"/>
</dbReference>
<dbReference type="Proteomes" id="UP001141552">
    <property type="component" value="Unassembled WGS sequence"/>
</dbReference>
<proteinExistence type="inferred from homology"/>
<feature type="repeat" description="PPR" evidence="10">
    <location>
        <begin position="436"/>
        <end position="470"/>
    </location>
</feature>
<dbReference type="InterPro" id="IPR026015">
    <property type="entry name" value="ATP_synth_OSCP/delta_N_sf"/>
</dbReference>